<gene>
    <name evidence="1" type="ORF">E2I00_017668</name>
</gene>
<sequence length="86" mass="9724">MQLRTPGGQILTYCILQTFPFTSESKRMGVIVRVRWPLSPSWPPALVTVRSLQRPLKAHSRAVGSSQCSVIIKSRLIIHAEKLVWL</sequence>
<organism evidence="1 2">
    <name type="scientific">Balaenoptera physalus</name>
    <name type="common">Fin whale</name>
    <name type="synonym">Balaena physalus</name>
    <dbReference type="NCBI Taxonomy" id="9770"/>
    <lineage>
        <taxon>Eukaryota</taxon>
        <taxon>Metazoa</taxon>
        <taxon>Chordata</taxon>
        <taxon>Craniata</taxon>
        <taxon>Vertebrata</taxon>
        <taxon>Euteleostomi</taxon>
        <taxon>Mammalia</taxon>
        <taxon>Eutheria</taxon>
        <taxon>Laurasiatheria</taxon>
        <taxon>Artiodactyla</taxon>
        <taxon>Whippomorpha</taxon>
        <taxon>Cetacea</taxon>
        <taxon>Mysticeti</taxon>
        <taxon>Balaenopteridae</taxon>
        <taxon>Balaenoptera</taxon>
    </lineage>
</organism>
<dbReference type="AlphaFoldDB" id="A0A643CFJ8"/>
<dbReference type="Proteomes" id="UP000437017">
    <property type="component" value="Unassembled WGS sequence"/>
</dbReference>
<keyword evidence="2" id="KW-1185">Reference proteome</keyword>
<dbReference type="OrthoDB" id="377733at2759"/>
<comment type="caution">
    <text evidence="1">The sequence shown here is derived from an EMBL/GenBank/DDBJ whole genome shotgun (WGS) entry which is preliminary data.</text>
</comment>
<accession>A0A643CFJ8</accession>
<protein>
    <submittedName>
        <fullName evidence="1">Uncharacterized protein</fullName>
    </submittedName>
</protein>
<name>A0A643CFJ8_BALPH</name>
<reference evidence="1 2" key="1">
    <citation type="journal article" date="2019" name="PLoS ONE">
        <title>Genomic analyses reveal an absence of contemporary introgressive admixture between fin whales and blue whales, despite known hybrids.</title>
        <authorList>
            <person name="Westbury M.V."/>
            <person name="Petersen B."/>
            <person name="Lorenzen E.D."/>
        </authorList>
    </citation>
    <scope>NUCLEOTIDE SEQUENCE [LARGE SCALE GENOMIC DNA]</scope>
    <source>
        <strain evidence="1">FinWhale-01</strain>
    </source>
</reference>
<proteinExistence type="predicted"/>
<evidence type="ECO:0000313" key="2">
    <source>
        <dbReference type="Proteomes" id="UP000437017"/>
    </source>
</evidence>
<evidence type="ECO:0000313" key="1">
    <source>
        <dbReference type="EMBL" id="KAB0399003.1"/>
    </source>
</evidence>
<dbReference type="EMBL" id="SGJD01001637">
    <property type="protein sequence ID" value="KAB0399003.1"/>
    <property type="molecule type" value="Genomic_DNA"/>
</dbReference>